<accession>A0A4U6T7M0</accession>
<keyword evidence="3" id="KW-1185">Reference proteome</keyword>
<keyword evidence="1" id="KW-1133">Transmembrane helix</keyword>
<dbReference type="PROSITE" id="PS51257">
    <property type="entry name" value="PROKAR_LIPOPROTEIN"/>
    <property type="match status" value="1"/>
</dbReference>
<protein>
    <submittedName>
        <fullName evidence="2">Uncharacterized protein</fullName>
    </submittedName>
</protein>
<sequence length="166" mass="18850">MIDRSTTRSQPDRRFLPAAAAASACTWTYVRAEWLDEMGSLFVSSPRNRRWEFESDWRSGTLTPPASWYPVGCGPLLSASHRYRRDKLAKWPLQRPGDASRLRGAGIPLKKETGAAAWVRHFDKPGRRIVQRLLAVVMATFLAAVYAVDKHTVWYALVFPCLDFNP</sequence>
<name>A0A4U6T7M0_SETVI</name>
<keyword evidence="1" id="KW-0812">Transmembrane</keyword>
<evidence type="ECO:0000313" key="2">
    <source>
        <dbReference type="EMBL" id="TKV96833.1"/>
    </source>
</evidence>
<dbReference type="Proteomes" id="UP000298652">
    <property type="component" value="Chromosome 9"/>
</dbReference>
<organism evidence="2 3">
    <name type="scientific">Setaria viridis</name>
    <name type="common">Green bristlegrass</name>
    <name type="synonym">Setaria italica subsp. viridis</name>
    <dbReference type="NCBI Taxonomy" id="4556"/>
    <lineage>
        <taxon>Eukaryota</taxon>
        <taxon>Viridiplantae</taxon>
        <taxon>Streptophyta</taxon>
        <taxon>Embryophyta</taxon>
        <taxon>Tracheophyta</taxon>
        <taxon>Spermatophyta</taxon>
        <taxon>Magnoliopsida</taxon>
        <taxon>Liliopsida</taxon>
        <taxon>Poales</taxon>
        <taxon>Poaceae</taxon>
        <taxon>PACMAD clade</taxon>
        <taxon>Panicoideae</taxon>
        <taxon>Panicodae</taxon>
        <taxon>Paniceae</taxon>
        <taxon>Cenchrinae</taxon>
        <taxon>Setaria</taxon>
    </lineage>
</organism>
<dbReference type="AlphaFoldDB" id="A0A4U6T7M0"/>
<dbReference type="OMA" id="RWEFESD"/>
<proteinExistence type="predicted"/>
<keyword evidence="1" id="KW-0472">Membrane</keyword>
<dbReference type="Gramene" id="TKV96833">
    <property type="protein sequence ID" value="TKV96833"/>
    <property type="gene ID" value="SEVIR_9G455466v2"/>
</dbReference>
<evidence type="ECO:0000256" key="1">
    <source>
        <dbReference type="SAM" id="Phobius"/>
    </source>
</evidence>
<gene>
    <name evidence="2" type="ORF">SEVIR_9G455466v2</name>
</gene>
<reference evidence="2" key="1">
    <citation type="submission" date="2019-03" db="EMBL/GenBank/DDBJ databases">
        <title>WGS assembly of Setaria viridis.</title>
        <authorList>
            <person name="Huang P."/>
            <person name="Jenkins J."/>
            <person name="Grimwood J."/>
            <person name="Barry K."/>
            <person name="Healey A."/>
            <person name="Mamidi S."/>
            <person name="Sreedasyam A."/>
            <person name="Shu S."/>
            <person name="Feldman M."/>
            <person name="Wu J."/>
            <person name="Yu Y."/>
            <person name="Chen C."/>
            <person name="Johnson J."/>
            <person name="Rokhsar D."/>
            <person name="Baxter I."/>
            <person name="Schmutz J."/>
            <person name="Brutnell T."/>
            <person name="Kellogg E."/>
        </authorList>
    </citation>
    <scope>NUCLEOTIDE SEQUENCE [LARGE SCALE GENOMIC DNA]</scope>
</reference>
<evidence type="ECO:0000313" key="3">
    <source>
        <dbReference type="Proteomes" id="UP000298652"/>
    </source>
</evidence>
<dbReference type="EMBL" id="CM016560">
    <property type="protein sequence ID" value="TKV96833.1"/>
    <property type="molecule type" value="Genomic_DNA"/>
</dbReference>
<feature type="transmembrane region" description="Helical" evidence="1">
    <location>
        <begin position="129"/>
        <end position="148"/>
    </location>
</feature>